<feature type="region of interest" description="Disordered" evidence="5">
    <location>
        <begin position="1"/>
        <end position="26"/>
    </location>
</feature>
<keyword evidence="4" id="KW-0274">FAD</keyword>
<dbReference type="eggNOG" id="KOG1238">
    <property type="taxonomic scope" value="Eukaryota"/>
</dbReference>
<dbReference type="GO" id="GO:0019285">
    <property type="term" value="P:glycine betaine biosynthetic process from choline"/>
    <property type="evidence" value="ECO:0007669"/>
    <property type="project" value="TreeGrafter"/>
</dbReference>
<dbReference type="InterPro" id="IPR007867">
    <property type="entry name" value="GMC_OxRtase_C"/>
</dbReference>
<dbReference type="KEGG" id="csl:COCSUDRAFT_60347"/>
<dbReference type="SMR" id="I0YJ13"/>
<evidence type="ECO:0000259" key="6">
    <source>
        <dbReference type="PROSITE" id="PS00624"/>
    </source>
</evidence>
<dbReference type="Gene3D" id="3.50.50.60">
    <property type="entry name" value="FAD/NAD(P)-binding domain"/>
    <property type="match status" value="1"/>
</dbReference>
<dbReference type="PIRSF" id="PIRSF000137">
    <property type="entry name" value="Alcohol_oxidase"/>
    <property type="match status" value="1"/>
</dbReference>
<dbReference type="InterPro" id="IPR012132">
    <property type="entry name" value="GMC_OxRdtase"/>
</dbReference>
<comment type="caution">
    <text evidence="7">The sequence shown here is derived from an EMBL/GenBank/DDBJ whole genome shotgun (WGS) entry which is preliminary data.</text>
</comment>
<dbReference type="EMBL" id="AGSI01000024">
    <property type="protein sequence ID" value="EIE18382.1"/>
    <property type="molecule type" value="Genomic_DNA"/>
</dbReference>
<dbReference type="GO" id="GO:0050660">
    <property type="term" value="F:flavin adenine dinucleotide binding"/>
    <property type="evidence" value="ECO:0007669"/>
    <property type="project" value="InterPro"/>
</dbReference>
<dbReference type="Pfam" id="PF05199">
    <property type="entry name" value="GMC_oxred_C"/>
    <property type="match status" value="1"/>
</dbReference>
<gene>
    <name evidence="7" type="ORF">COCSUDRAFT_60347</name>
</gene>
<dbReference type="InterPro" id="IPR000172">
    <property type="entry name" value="GMC_OxRdtase_N"/>
</dbReference>
<dbReference type="PROSITE" id="PS00624">
    <property type="entry name" value="GMC_OXRED_2"/>
    <property type="match status" value="1"/>
</dbReference>
<dbReference type="GeneID" id="17036293"/>
<dbReference type="GO" id="GO:0016020">
    <property type="term" value="C:membrane"/>
    <property type="evidence" value="ECO:0007669"/>
    <property type="project" value="TreeGrafter"/>
</dbReference>
<keyword evidence="8" id="KW-1185">Reference proteome</keyword>
<dbReference type="Gene3D" id="3.30.560.10">
    <property type="entry name" value="Glucose Oxidase, domain 3"/>
    <property type="match status" value="1"/>
</dbReference>
<evidence type="ECO:0000256" key="5">
    <source>
        <dbReference type="SAM" id="MobiDB-lite"/>
    </source>
</evidence>
<dbReference type="Proteomes" id="UP000007264">
    <property type="component" value="Unassembled WGS sequence"/>
</dbReference>
<evidence type="ECO:0000313" key="7">
    <source>
        <dbReference type="EMBL" id="EIE18382.1"/>
    </source>
</evidence>
<keyword evidence="3" id="KW-0285">Flavoprotein</keyword>
<evidence type="ECO:0000256" key="1">
    <source>
        <dbReference type="ARBA" id="ARBA00001974"/>
    </source>
</evidence>
<evidence type="ECO:0000256" key="4">
    <source>
        <dbReference type="ARBA" id="ARBA00022827"/>
    </source>
</evidence>
<evidence type="ECO:0000256" key="3">
    <source>
        <dbReference type="ARBA" id="ARBA00022630"/>
    </source>
</evidence>
<accession>I0YJ13</accession>
<feature type="domain" description="Glucose-methanol-choline oxidoreductase N-terminal" evidence="6">
    <location>
        <begin position="307"/>
        <end position="321"/>
    </location>
</feature>
<dbReference type="SUPFAM" id="SSF51905">
    <property type="entry name" value="FAD/NAD(P)-binding domain"/>
    <property type="match status" value="1"/>
</dbReference>
<dbReference type="PANTHER" id="PTHR11552:SF147">
    <property type="entry name" value="CHOLINE DEHYDROGENASE, MITOCHONDRIAL"/>
    <property type="match status" value="1"/>
</dbReference>
<dbReference type="InterPro" id="IPR036188">
    <property type="entry name" value="FAD/NAD-bd_sf"/>
</dbReference>
<sequence>MMASQSVFLGTRPATRSPLPIGRAGHGSAGRRALRVRAIIKSDNPAADKYDFILVGGGTAGCVLANRLTADGSKKVLLLEAGGANKAREVRTPAGLPRLFKSALDWNLYSSLQQAASDRSIYLARGKLLGGSSATNATLYHRGTAADYDAWGVPGWTSQDALRWFIQAENNCRGIEDGVHGTGGLMRVENPRYNNPLHEVFFQAAKQAGLPENDNFNNWGRSQAGYGEFQVTHSKGERADCFRMYLEPVMGRSNLTVLTGAKTLKIETEKSGGATVSRGVTFQVNGQDGSKHSAELAAGGEVVLCAGSIHSPQILQLSGIGPQAELRSKDIPVVADLPGVGQNMQDHPACLSAFYLKESAGPISVTDELLHTNGRIRARAILKYLLFKKGPLATTGCDHGAFVKTAGQSEPDLQIRFVPGLALDPDGIGSYTAFGKMKDQKWPSGITFQLLGVRPKSRGSVGLRSDDPWDAPKLDIGFLTDKEGADLATLRSGIKLSREIAAEPAFGAYVGNELHPGAAASSDSAIDSFIRDTVHSGNANVGTCSMGVNGNAVVDPSLRVFGIRGLRVADASVIPVIPGGQTGAATVMVAERAAEILLGSNQKQPAAAVPAAQPALA</sequence>
<reference evidence="7 8" key="1">
    <citation type="journal article" date="2012" name="Genome Biol.">
        <title>The genome of the polar eukaryotic microalga coccomyxa subellipsoidea reveals traits of cold adaptation.</title>
        <authorList>
            <person name="Blanc G."/>
            <person name="Agarkova I."/>
            <person name="Grimwood J."/>
            <person name="Kuo A."/>
            <person name="Brueggeman A."/>
            <person name="Dunigan D."/>
            <person name="Gurnon J."/>
            <person name="Ladunga I."/>
            <person name="Lindquist E."/>
            <person name="Lucas S."/>
            <person name="Pangilinan J."/>
            <person name="Proschold T."/>
            <person name="Salamov A."/>
            <person name="Schmutz J."/>
            <person name="Weeks D."/>
            <person name="Yamada T."/>
            <person name="Claverie J.M."/>
            <person name="Grigoriev I."/>
            <person name="Van Etten J."/>
            <person name="Lomsadze A."/>
            <person name="Borodovsky M."/>
        </authorList>
    </citation>
    <scope>NUCLEOTIDE SEQUENCE [LARGE SCALE GENOMIC DNA]</scope>
    <source>
        <strain evidence="7 8">C-169</strain>
    </source>
</reference>
<comment type="cofactor">
    <cofactor evidence="1">
        <name>FAD</name>
        <dbReference type="ChEBI" id="CHEBI:57692"/>
    </cofactor>
</comment>
<organism evidence="7 8">
    <name type="scientific">Coccomyxa subellipsoidea (strain C-169)</name>
    <name type="common">Green microalga</name>
    <dbReference type="NCBI Taxonomy" id="574566"/>
    <lineage>
        <taxon>Eukaryota</taxon>
        <taxon>Viridiplantae</taxon>
        <taxon>Chlorophyta</taxon>
        <taxon>core chlorophytes</taxon>
        <taxon>Trebouxiophyceae</taxon>
        <taxon>Trebouxiophyceae incertae sedis</taxon>
        <taxon>Coccomyxaceae</taxon>
        <taxon>Coccomyxa</taxon>
        <taxon>Coccomyxa subellipsoidea</taxon>
    </lineage>
</organism>
<dbReference type="GO" id="GO:0008812">
    <property type="term" value="F:choline dehydrogenase activity"/>
    <property type="evidence" value="ECO:0007669"/>
    <property type="project" value="TreeGrafter"/>
</dbReference>
<comment type="similarity">
    <text evidence="2">Belongs to the GMC oxidoreductase family.</text>
</comment>
<evidence type="ECO:0000256" key="2">
    <source>
        <dbReference type="ARBA" id="ARBA00010790"/>
    </source>
</evidence>
<protein>
    <submittedName>
        <fullName evidence="7">Alcohol oxidase</fullName>
    </submittedName>
</protein>
<dbReference type="PANTHER" id="PTHR11552">
    <property type="entry name" value="GLUCOSE-METHANOL-CHOLINE GMC OXIDOREDUCTASE"/>
    <property type="match status" value="1"/>
</dbReference>
<dbReference type="STRING" id="574566.I0YJ13"/>
<proteinExistence type="inferred from homology"/>
<evidence type="ECO:0000313" key="8">
    <source>
        <dbReference type="Proteomes" id="UP000007264"/>
    </source>
</evidence>
<dbReference type="SUPFAM" id="SSF54373">
    <property type="entry name" value="FAD-linked reductases, C-terminal domain"/>
    <property type="match status" value="1"/>
</dbReference>
<dbReference type="AlphaFoldDB" id="I0YJ13"/>
<dbReference type="RefSeq" id="XP_005642926.1">
    <property type="nucleotide sequence ID" value="XM_005642869.1"/>
</dbReference>
<dbReference type="OrthoDB" id="269227at2759"/>
<name>I0YJ13_COCSC</name>
<dbReference type="Pfam" id="PF00732">
    <property type="entry name" value="GMC_oxred_N"/>
    <property type="match status" value="1"/>
</dbReference>